<dbReference type="InterPro" id="IPR053142">
    <property type="entry name" value="PchR_regulatory_protein"/>
</dbReference>
<sequence length="329" mass="37299">MVESNNKIHISFQEGYAENYISGIQEGFGGELYDNTFIVDKGPVKLKMSFYSIEGVEFNFSEIAATKPIVFTRFPDENPELLHLNIMKEGNFSHKYNKENTQMEAGLLGGVFLYNGMFPIEAEFPPNTTVKWLSFKFNLTKMGAIYDDLPALFSQLFEGNNAIAFRSNLSRENEKLVADLFAFQDLPNGKIALISSRALEIFANAALHFKKEVDADKTYGLHESDFKLLMAVKNKIINNIQAAFTIDELSKEFGVSSTKLKNDFKQLFGASIYKFYNQARMDEAYRRLKTGKFSVSEVGYDLGYSNLSKFSTMFKKIKGLLPTEVVQTK</sequence>
<evidence type="ECO:0000256" key="2">
    <source>
        <dbReference type="ARBA" id="ARBA00023163"/>
    </source>
</evidence>
<evidence type="ECO:0000313" key="4">
    <source>
        <dbReference type="EMBL" id="SNR54556.1"/>
    </source>
</evidence>
<dbReference type="GO" id="GO:0003700">
    <property type="term" value="F:DNA-binding transcription factor activity"/>
    <property type="evidence" value="ECO:0007669"/>
    <property type="project" value="InterPro"/>
</dbReference>
<dbReference type="InterPro" id="IPR018060">
    <property type="entry name" value="HTH_AraC"/>
</dbReference>
<accession>A0A238X698</accession>
<dbReference type="EMBL" id="FZNT01000005">
    <property type="protein sequence ID" value="SNR54556.1"/>
    <property type="molecule type" value="Genomic_DNA"/>
</dbReference>
<dbReference type="AlphaFoldDB" id="A0A238X698"/>
<keyword evidence="2" id="KW-0804">Transcription</keyword>
<dbReference type="PANTHER" id="PTHR47893:SF1">
    <property type="entry name" value="REGULATORY PROTEIN PCHR"/>
    <property type="match status" value="1"/>
</dbReference>
<keyword evidence="5" id="KW-1185">Reference proteome</keyword>
<dbReference type="Pfam" id="PF12833">
    <property type="entry name" value="HTH_18"/>
    <property type="match status" value="1"/>
</dbReference>
<dbReference type="PANTHER" id="PTHR47893">
    <property type="entry name" value="REGULATORY PROTEIN PCHR"/>
    <property type="match status" value="1"/>
</dbReference>
<gene>
    <name evidence="4" type="ORF">SAMN06265371_10531</name>
</gene>
<dbReference type="Proteomes" id="UP000198384">
    <property type="component" value="Unassembled WGS sequence"/>
</dbReference>
<keyword evidence="4" id="KW-0238">DNA-binding</keyword>
<dbReference type="Gene3D" id="1.10.10.60">
    <property type="entry name" value="Homeodomain-like"/>
    <property type="match status" value="1"/>
</dbReference>
<dbReference type="GO" id="GO:0043565">
    <property type="term" value="F:sequence-specific DNA binding"/>
    <property type="evidence" value="ECO:0007669"/>
    <property type="project" value="InterPro"/>
</dbReference>
<reference evidence="4 5" key="1">
    <citation type="submission" date="2017-06" db="EMBL/GenBank/DDBJ databases">
        <authorList>
            <person name="Kim H.J."/>
            <person name="Triplett B.A."/>
        </authorList>
    </citation>
    <scope>NUCLEOTIDE SEQUENCE [LARGE SCALE GENOMIC DNA]</scope>
    <source>
        <strain evidence="4 5">DSM 29150</strain>
    </source>
</reference>
<proteinExistence type="predicted"/>
<protein>
    <submittedName>
        <fullName evidence="4">AraC-type DNA-binding protein</fullName>
    </submittedName>
</protein>
<dbReference type="OrthoDB" id="1156172at2"/>
<organism evidence="4 5">
    <name type="scientific">Lutibacter agarilyticus</name>
    <dbReference type="NCBI Taxonomy" id="1109740"/>
    <lineage>
        <taxon>Bacteria</taxon>
        <taxon>Pseudomonadati</taxon>
        <taxon>Bacteroidota</taxon>
        <taxon>Flavobacteriia</taxon>
        <taxon>Flavobacteriales</taxon>
        <taxon>Flavobacteriaceae</taxon>
        <taxon>Lutibacter</taxon>
    </lineage>
</organism>
<evidence type="ECO:0000256" key="1">
    <source>
        <dbReference type="ARBA" id="ARBA00023015"/>
    </source>
</evidence>
<name>A0A238X698_9FLAO</name>
<dbReference type="RefSeq" id="WP_089381538.1">
    <property type="nucleotide sequence ID" value="NZ_FZNT01000005.1"/>
</dbReference>
<keyword evidence="1" id="KW-0805">Transcription regulation</keyword>
<dbReference type="PROSITE" id="PS01124">
    <property type="entry name" value="HTH_ARAC_FAMILY_2"/>
    <property type="match status" value="1"/>
</dbReference>
<dbReference type="SUPFAM" id="SSF46689">
    <property type="entry name" value="Homeodomain-like"/>
    <property type="match status" value="1"/>
</dbReference>
<dbReference type="SMART" id="SM00342">
    <property type="entry name" value="HTH_ARAC"/>
    <property type="match status" value="1"/>
</dbReference>
<feature type="domain" description="HTH araC/xylS-type" evidence="3">
    <location>
        <begin position="230"/>
        <end position="328"/>
    </location>
</feature>
<dbReference type="InterPro" id="IPR009057">
    <property type="entry name" value="Homeodomain-like_sf"/>
</dbReference>
<evidence type="ECO:0000259" key="3">
    <source>
        <dbReference type="PROSITE" id="PS01124"/>
    </source>
</evidence>
<evidence type="ECO:0000313" key="5">
    <source>
        <dbReference type="Proteomes" id="UP000198384"/>
    </source>
</evidence>